<keyword evidence="2" id="KW-1185">Reference proteome</keyword>
<gene>
    <name evidence="1" type="ORF">B0H17DRAFT_1153262</name>
</gene>
<accession>A0AAD7B7B8</accession>
<evidence type="ECO:0000313" key="1">
    <source>
        <dbReference type="EMBL" id="KAJ7612883.1"/>
    </source>
</evidence>
<dbReference type="Proteomes" id="UP001221757">
    <property type="component" value="Unassembled WGS sequence"/>
</dbReference>
<protein>
    <submittedName>
        <fullName evidence="1">Uncharacterized protein</fullName>
    </submittedName>
</protein>
<comment type="caution">
    <text evidence="1">The sequence shown here is derived from an EMBL/GenBank/DDBJ whole genome shotgun (WGS) entry which is preliminary data.</text>
</comment>
<organism evidence="1 2">
    <name type="scientific">Mycena rosella</name>
    <name type="common">Pink bonnet</name>
    <name type="synonym">Agaricus rosellus</name>
    <dbReference type="NCBI Taxonomy" id="1033263"/>
    <lineage>
        <taxon>Eukaryota</taxon>
        <taxon>Fungi</taxon>
        <taxon>Dikarya</taxon>
        <taxon>Basidiomycota</taxon>
        <taxon>Agaricomycotina</taxon>
        <taxon>Agaricomycetes</taxon>
        <taxon>Agaricomycetidae</taxon>
        <taxon>Agaricales</taxon>
        <taxon>Marasmiineae</taxon>
        <taxon>Mycenaceae</taxon>
        <taxon>Mycena</taxon>
    </lineage>
</organism>
<reference evidence="1" key="1">
    <citation type="submission" date="2023-03" db="EMBL/GenBank/DDBJ databases">
        <title>Massive genome expansion in bonnet fungi (Mycena s.s.) driven by repeated elements and novel gene families across ecological guilds.</title>
        <authorList>
            <consortium name="Lawrence Berkeley National Laboratory"/>
            <person name="Harder C.B."/>
            <person name="Miyauchi S."/>
            <person name="Viragh M."/>
            <person name="Kuo A."/>
            <person name="Thoen E."/>
            <person name="Andreopoulos B."/>
            <person name="Lu D."/>
            <person name="Skrede I."/>
            <person name="Drula E."/>
            <person name="Henrissat B."/>
            <person name="Morin E."/>
            <person name="Kohler A."/>
            <person name="Barry K."/>
            <person name="LaButti K."/>
            <person name="Morin E."/>
            <person name="Salamov A."/>
            <person name="Lipzen A."/>
            <person name="Mereny Z."/>
            <person name="Hegedus B."/>
            <person name="Baldrian P."/>
            <person name="Stursova M."/>
            <person name="Weitz H."/>
            <person name="Taylor A."/>
            <person name="Grigoriev I.V."/>
            <person name="Nagy L.G."/>
            <person name="Martin F."/>
            <person name="Kauserud H."/>
        </authorList>
    </citation>
    <scope>NUCLEOTIDE SEQUENCE</scope>
    <source>
        <strain evidence="1">CBHHK067</strain>
    </source>
</reference>
<proteinExistence type="predicted"/>
<name>A0AAD7B7B8_MYCRO</name>
<dbReference type="AlphaFoldDB" id="A0AAD7B7B8"/>
<evidence type="ECO:0000313" key="2">
    <source>
        <dbReference type="Proteomes" id="UP001221757"/>
    </source>
</evidence>
<sequence>MGGGGGKEEGLVGVIVGVEGVKGRVKEDVAAQAEVLEFAFFGSHWAVLAEGSVLPAAGGAARCEVLAALAGCALCRACGARARHRGVQEGAVCAGRGLLLALVLGVAVVLAVEALRGQFLVPVWIADGGFDGESLCNALVCGEGVGKRNKEQGSKFLGVTQGLGV</sequence>
<dbReference type="EMBL" id="JARKIE010000920">
    <property type="protein sequence ID" value="KAJ7612883.1"/>
    <property type="molecule type" value="Genomic_DNA"/>
</dbReference>